<accession>A0ABT9ABY5</accession>
<name>A0ABT9ABY5_9BACT</name>
<dbReference type="EMBL" id="JAUQSX010000006">
    <property type="protein sequence ID" value="MDO7847344.1"/>
    <property type="molecule type" value="Genomic_DNA"/>
</dbReference>
<protein>
    <submittedName>
        <fullName evidence="1">Metal-dependent hydrolase</fullName>
    </submittedName>
</protein>
<keyword evidence="2" id="KW-1185">Reference proteome</keyword>
<dbReference type="Pfam" id="PF04307">
    <property type="entry name" value="YdjM"/>
    <property type="match status" value="1"/>
</dbReference>
<reference evidence="1" key="1">
    <citation type="submission" date="2023-07" db="EMBL/GenBank/DDBJ databases">
        <authorList>
            <person name="Kim M.K."/>
        </authorList>
    </citation>
    <scope>NUCLEOTIDE SEQUENCE</scope>
    <source>
        <strain evidence="1">M29</strain>
    </source>
</reference>
<evidence type="ECO:0000313" key="2">
    <source>
        <dbReference type="Proteomes" id="UP001167796"/>
    </source>
</evidence>
<sequence>MASAFAHAALGATLGKLLLPQRRHWPYWVAAGICAALPDVDSVGYRLGVPYDSLWGHRGLTHSLLAAALVAAVGTLLSRMGRPAQRPAAGRLALLLFLATASHGFLDAMTSGGLGVAFFSPWHLERYFFPFRPIKVSPLSVRAFFGAKGLRVLASEAIWVGLPCLLLLLGQRWWAANTPASAENKVRG</sequence>
<dbReference type="Proteomes" id="UP001167796">
    <property type="component" value="Unassembled WGS sequence"/>
</dbReference>
<organism evidence="1 2">
    <name type="scientific">Hymenobacter mellowenesis</name>
    <dbReference type="NCBI Taxonomy" id="3063995"/>
    <lineage>
        <taxon>Bacteria</taxon>
        <taxon>Pseudomonadati</taxon>
        <taxon>Bacteroidota</taxon>
        <taxon>Cytophagia</taxon>
        <taxon>Cytophagales</taxon>
        <taxon>Hymenobacteraceae</taxon>
        <taxon>Hymenobacter</taxon>
    </lineage>
</organism>
<dbReference type="PANTHER" id="PTHR35531">
    <property type="entry name" value="INNER MEMBRANE PROTEIN YBCI-RELATED"/>
    <property type="match status" value="1"/>
</dbReference>
<keyword evidence="1" id="KW-0378">Hydrolase</keyword>
<dbReference type="GO" id="GO:0016787">
    <property type="term" value="F:hydrolase activity"/>
    <property type="evidence" value="ECO:0007669"/>
    <property type="project" value="UniProtKB-KW"/>
</dbReference>
<evidence type="ECO:0000313" key="1">
    <source>
        <dbReference type="EMBL" id="MDO7847344.1"/>
    </source>
</evidence>
<dbReference type="RefSeq" id="WP_305012021.1">
    <property type="nucleotide sequence ID" value="NZ_JAUQSX010000006.1"/>
</dbReference>
<proteinExistence type="predicted"/>
<dbReference type="InterPro" id="IPR007404">
    <property type="entry name" value="YdjM-like"/>
</dbReference>
<gene>
    <name evidence="1" type="ORF">Q5H92_13325</name>
</gene>
<dbReference type="PANTHER" id="PTHR35531:SF1">
    <property type="entry name" value="INNER MEMBRANE PROTEIN YBCI-RELATED"/>
    <property type="match status" value="1"/>
</dbReference>
<comment type="caution">
    <text evidence="1">The sequence shown here is derived from an EMBL/GenBank/DDBJ whole genome shotgun (WGS) entry which is preliminary data.</text>
</comment>